<dbReference type="Proteomes" id="UP000016923">
    <property type="component" value="Unassembled WGS sequence"/>
</dbReference>
<proteinExistence type="predicted"/>
<dbReference type="AlphaFoldDB" id="S3CAR7"/>
<dbReference type="HOGENOM" id="CLU_2109739_0_0_1"/>
<organism evidence="3 4">
    <name type="scientific">Ophiostoma piceae (strain UAMH 11346)</name>
    <name type="common">Sap stain fungus</name>
    <dbReference type="NCBI Taxonomy" id="1262450"/>
    <lineage>
        <taxon>Eukaryota</taxon>
        <taxon>Fungi</taxon>
        <taxon>Dikarya</taxon>
        <taxon>Ascomycota</taxon>
        <taxon>Pezizomycotina</taxon>
        <taxon>Sordariomycetes</taxon>
        <taxon>Sordariomycetidae</taxon>
        <taxon>Ophiostomatales</taxon>
        <taxon>Ophiostomataceae</taxon>
        <taxon>Ophiostoma</taxon>
    </lineage>
</organism>
<dbReference type="OrthoDB" id="5244923at2759"/>
<evidence type="ECO:0000256" key="2">
    <source>
        <dbReference type="SAM" id="SignalP"/>
    </source>
</evidence>
<feature type="region of interest" description="Disordered" evidence="1">
    <location>
        <begin position="96"/>
        <end position="115"/>
    </location>
</feature>
<feature type="signal peptide" evidence="2">
    <location>
        <begin position="1"/>
        <end position="18"/>
    </location>
</feature>
<keyword evidence="4" id="KW-1185">Reference proteome</keyword>
<evidence type="ECO:0000313" key="3">
    <source>
        <dbReference type="EMBL" id="EPE09021.1"/>
    </source>
</evidence>
<sequence length="115" mass="11214">MVSITLARVLLFASMAAAVPLNINLGAYSPAIVVGDGAIEFSGGKAAEVAKAAALKSGSGSVVEAAVPAVATVAASENSPGVSIVQANAADSSILSEPASLPLPGSKTKELDPRL</sequence>
<evidence type="ECO:0000256" key="1">
    <source>
        <dbReference type="SAM" id="MobiDB-lite"/>
    </source>
</evidence>
<accession>S3CAR7</accession>
<reference evidence="3 4" key="1">
    <citation type="journal article" date="2013" name="BMC Genomics">
        <title>The genome and transcriptome of the pine saprophyte Ophiostoma piceae, and a comparison with the bark beetle-associated pine pathogen Grosmannia clavigera.</title>
        <authorList>
            <person name="Haridas S."/>
            <person name="Wang Y."/>
            <person name="Lim L."/>
            <person name="Massoumi Alamouti S."/>
            <person name="Jackman S."/>
            <person name="Docking R."/>
            <person name="Robertson G."/>
            <person name="Birol I."/>
            <person name="Bohlmann J."/>
            <person name="Breuil C."/>
        </authorList>
    </citation>
    <scope>NUCLEOTIDE SEQUENCE [LARGE SCALE GENOMIC DNA]</scope>
    <source>
        <strain evidence="3 4">UAMH 11346</strain>
    </source>
</reference>
<dbReference type="STRING" id="1262450.S3CAR7"/>
<feature type="chain" id="PRO_5004507016" evidence="2">
    <location>
        <begin position="19"/>
        <end position="115"/>
    </location>
</feature>
<dbReference type="VEuPathDB" id="FungiDB:F503_04608"/>
<evidence type="ECO:0000313" key="4">
    <source>
        <dbReference type="Proteomes" id="UP000016923"/>
    </source>
</evidence>
<name>S3CAR7_OPHP1</name>
<gene>
    <name evidence="3" type="ORF">F503_04608</name>
</gene>
<keyword evidence="2" id="KW-0732">Signal</keyword>
<protein>
    <submittedName>
        <fullName evidence="3">Uncharacterized protein</fullName>
    </submittedName>
</protein>
<dbReference type="EMBL" id="KE148148">
    <property type="protein sequence ID" value="EPE09021.1"/>
    <property type="molecule type" value="Genomic_DNA"/>
</dbReference>